<evidence type="ECO:0000313" key="2">
    <source>
        <dbReference type="EMBL" id="KAB1223807.1"/>
    </source>
</evidence>
<dbReference type="AlphaFoldDB" id="A0A6A1WIW5"/>
<organism evidence="2 3">
    <name type="scientific">Morella rubra</name>
    <name type="common">Chinese bayberry</name>
    <dbReference type="NCBI Taxonomy" id="262757"/>
    <lineage>
        <taxon>Eukaryota</taxon>
        <taxon>Viridiplantae</taxon>
        <taxon>Streptophyta</taxon>
        <taxon>Embryophyta</taxon>
        <taxon>Tracheophyta</taxon>
        <taxon>Spermatophyta</taxon>
        <taxon>Magnoliopsida</taxon>
        <taxon>eudicotyledons</taxon>
        <taxon>Gunneridae</taxon>
        <taxon>Pentapetalae</taxon>
        <taxon>rosids</taxon>
        <taxon>fabids</taxon>
        <taxon>Fagales</taxon>
        <taxon>Myricaceae</taxon>
        <taxon>Morella</taxon>
    </lineage>
</organism>
<dbReference type="EMBL" id="RXIC02000020">
    <property type="protein sequence ID" value="KAB1223807.1"/>
    <property type="molecule type" value="Genomic_DNA"/>
</dbReference>
<evidence type="ECO:0000313" key="3">
    <source>
        <dbReference type="Proteomes" id="UP000516437"/>
    </source>
</evidence>
<keyword evidence="3" id="KW-1185">Reference proteome</keyword>
<dbReference type="OrthoDB" id="443682at2759"/>
<protein>
    <submittedName>
        <fullName evidence="2">Programmed cell death protein 2</fullName>
    </submittedName>
</protein>
<sequence>MSEENGSANALVSKDKTGDTMKSLLDNFEGDDDRKSWASFQERIAKAPQQVLRYCRNGSTKPLWPMSSGRPSKPDIPTCTYCQGPLCFEFQILPQLLFYFNVKNDVDSLDWATVAVYTCEASCEGTLAYKQEYAWVQLSSQSVTVS</sequence>
<dbReference type="Pfam" id="PF04194">
    <property type="entry name" value="PDCD2_C"/>
    <property type="match status" value="1"/>
</dbReference>
<dbReference type="GO" id="GO:0005737">
    <property type="term" value="C:cytoplasm"/>
    <property type="evidence" value="ECO:0007669"/>
    <property type="project" value="InterPro"/>
</dbReference>
<dbReference type="PANTHER" id="PTHR12298:SF4">
    <property type="entry name" value="PROGRAMMED CELL DEATH PROTEIN 2"/>
    <property type="match status" value="1"/>
</dbReference>
<proteinExistence type="predicted"/>
<comment type="caution">
    <text evidence="2">The sequence shown here is derived from an EMBL/GenBank/DDBJ whole genome shotgun (WGS) entry which is preliminary data.</text>
</comment>
<dbReference type="Proteomes" id="UP000516437">
    <property type="component" value="Chromosome 2"/>
</dbReference>
<name>A0A6A1WIW5_9ROSI</name>
<reference evidence="2 3" key="1">
    <citation type="journal article" date="2019" name="Plant Biotechnol. J.">
        <title>The red bayberry genome and genetic basis of sex determination.</title>
        <authorList>
            <person name="Jia H.M."/>
            <person name="Jia H.J."/>
            <person name="Cai Q.L."/>
            <person name="Wang Y."/>
            <person name="Zhao H.B."/>
            <person name="Yang W.F."/>
            <person name="Wang G.Y."/>
            <person name="Li Y.H."/>
            <person name="Zhan D.L."/>
            <person name="Shen Y.T."/>
            <person name="Niu Q.F."/>
            <person name="Chang L."/>
            <person name="Qiu J."/>
            <person name="Zhao L."/>
            <person name="Xie H.B."/>
            <person name="Fu W.Y."/>
            <person name="Jin J."/>
            <person name="Li X.W."/>
            <person name="Jiao Y."/>
            <person name="Zhou C.C."/>
            <person name="Tu T."/>
            <person name="Chai C.Y."/>
            <person name="Gao J.L."/>
            <person name="Fan L.J."/>
            <person name="van de Weg E."/>
            <person name="Wang J.Y."/>
            <person name="Gao Z.S."/>
        </authorList>
    </citation>
    <scope>NUCLEOTIDE SEQUENCE [LARGE SCALE GENOMIC DNA]</scope>
    <source>
        <tissue evidence="2">Leaves</tissue>
    </source>
</reference>
<feature type="domain" description="Programmed cell death protein 2 C-terminal" evidence="1">
    <location>
        <begin position="35"/>
        <end position="137"/>
    </location>
</feature>
<accession>A0A6A1WIW5</accession>
<gene>
    <name evidence="2" type="ORF">CJ030_MR2G012884</name>
</gene>
<dbReference type="PANTHER" id="PTHR12298">
    <property type="entry name" value="PCDC2 PROGRAMMED CELL DEATH PROTEIN 2 -RELATED"/>
    <property type="match status" value="1"/>
</dbReference>
<dbReference type="InterPro" id="IPR007320">
    <property type="entry name" value="PDCD2_C"/>
</dbReference>
<evidence type="ECO:0000259" key="1">
    <source>
        <dbReference type="Pfam" id="PF04194"/>
    </source>
</evidence>